<name>A0AAJ0UH53_HALSE</name>
<dbReference type="InterPro" id="IPR029060">
    <property type="entry name" value="PIN-like_dom_sf"/>
</dbReference>
<evidence type="ECO:0000313" key="2">
    <source>
        <dbReference type="EMBL" id="MBK5931208.1"/>
    </source>
</evidence>
<dbReference type="AlphaFoldDB" id="A0AAJ0UH53"/>
<protein>
    <recommendedName>
        <fullName evidence="1">PIN domain-containing protein</fullName>
    </recommendedName>
</protein>
<accession>A0AAJ0UH53</accession>
<dbReference type="RefSeq" id="WP_201246008.1">
    <property type="nucleotide sequence ID" value="NZ_NHSF01000059.1"/>
</dbReference>
<reference evidence="2" key="2">
    <citation type="journal article" date="2020" name="Microorganisms">
        <title>Osmotic Adaptation and Compatible Solute Biosynthesis of Phototrophic Bacteria as Revealed from Genome Analyses.</title>
        <authorList>
            <person name="Imhoff J.F."/>
            <person name="Rahn T."/>
            <person name="Kunzel S."/>
            <person name="Keller A."/>
            <person name="Neulinger S.C."/>
        </authorList>
    </citation>
    <scope>NUCLEOTIDE SEQUENCE</scope>
    <source>
        <strain evidence="2">DSM 4395</strain>
    </source>
</reference>
<dbReference type="InterPro" id="IPR002716">
    <property type="entry name" value="PIN_dom"/>
</dbReference>
<proteinExistence type="predicted"/>
<dbReference type="EMBL" id="NHSF01000059">
    <property type="protein sequence ID" value="MBK5931208.1"/>
    <property type="molecule type" value="Genomic_DNA"/>
</dbReference>
<feature type="domain" description="PIN" evidence="1">
    <location>
        <begin position="7"/>
        <end position="121"/>
    </location>
</feature>
<organism evidence="2 3">
    <name type="scientific">Halochromatium salexigens</name>
    <name type="common">Chromatium salexigens</name>
    <dbReference type="NCBI Taxonomy" id="49447"/>
    <lineage>
        <taxon>Bacteria</taxon>
        <taxon>Pseudomonadati</taxon>
        <taxon>Pseudomonadota</taxon>
        <taxon>Gammaproteobacteria</taxon>
        <taxon>Chromatiales</taxon>
        <taxon>Chromatiaceae</taxon>
        <taxon>Halochromatium</taxon>
    </lineage>
</organism>
<dbReference type="Proteomes" id="UP001296967">
    <property type="component" value="Unassembled WGS sequence"/>
</dbReference>
<dbReference type="Pfam" id="PF01850">
    <property type="entry name" value="PIN"/>
    <property type="match status" value="1"/>
</dbReference>
<keyword evidence="3" id="KW-1185">Reference proteome</keyword>
<gene>
    <name evidence="2" type="ORF">CCR82_11935</name>
</gene>
<dbReference type="SUPFAM" id="SSF88723">
    <property type="entry name" value="PIN domain-like"/>
    <property type="match status" value="1"/>
</dbReference>
<dbReference type="CDD" id="cd18692">
    <property type="entry name" value="PIN_VapC-like"/>
    <property type="match status" value="1"/>
</dbReference>
<sequence length="139" mass="16132">MTAERSFVDTNIWFYAFVCGESEDDQRKNKIAQHLVKSRRELSIQVINELSVNLIRKAKYNEPELQKLIESFFYHHRVHALTRQTLTCASTIRSRYAISFWDSLIASTALENDCATLYSEDMQNGLVIDHSLTIINPFT</sequence>
<comment type="caution">
    <text evidence="2">The sequence shown here is derived from an EMBL/GenBank/DDBJ whole genome shotgun (WGS) entry which is preliminary data.</text>
</comment>
<reference evidence="2" key="1">
    <citation type="submission" date="2017-05" db="EMBL/GenBank/DDBJ databases">
        <authorList>
            <person name="Imhoff J.F."/>
            <person name="Rahn T."/>
            <person name="Kuenzel S."/>
            <person name="Neulinger S.C."/>
        </authorList>
    </citation>
    <scope>NUCLEOTIDE SEQUENCE</scope>
    <source>
        <strain evidence="2">DSM 4395</strain>
    </source>
</reference>
<evidence type="ECO:0000259" key="1">
    <source>
        <dbReference type="Pfam" id="PF01850"/>
    </source>
</evidence>
<evidence type="ECO:0000313" key="3">
    <source>
        <dbReference type="Proteomes" id="UP001296967"/>
    </source>
</evidence>
<dbReference type="Gene3D" id="3.40.50.1010">
    <property type="entry name" value="5'-nuclease"/>
    <property type="match status" value="1"/>
</dbReference>